<evidence type="ECO:0000259" key="1">
    <source>
        <dbReference type="Pfam" id="PF06056"/>
    </source>
</evidence>
<dbReference type="Pfam" id="PF06056">
    <property type="entry name" value="Terminase_5"/>
    <property type="match status" value="1"/>
</dbReference>
<dbReference type="EMBL" id="JAPFQI010000020">
    <property type="protein sequence ID" value="MCW8087679.1"/>
    <property type="molecule type" value="Genomic_DNA"/>
</dbReference>
<reference evidence="2 3" key="1">
    <citation type="submission" date="2022-10" db="EMBL/GenBank/DDBJ databases">
        <title>Roseococcus glaciei nov., sp. nov., isolated from glacier.</title>
        <authorList>
            <person name="Liu Q."/>
            <person name="Xin Y.-H."/>
        </authorList>
    </citation>
    <scope>NUCLEOTIDE SEQUENCE [LARGE SCALE GENOMIC DNA]</scope>
    <source>
        <strain evidence="2 3">MDT2-1-1</strain>
    </source>
</reference>
<dbReference type="Proteomes" id="UP001526430">
    <property type="component" value="Unassembled WGS sequence"/>
</dbReference>
<evidence type="ECO:0000313" key="2">
    <source>
        <dbReference type="EMBL" id="MCW8087679.1"/>
    </source>
</evidence>
<feature type="domain" description="Terminase ATPase subunit N-terminal" evidence="1">
    <location>
        <begin position="30"/>
        <end position="64"/>
    </location>
</feature>
<protein>
    <recommendedName>
        <fullName evidence="1">Terminase ATPase subunit N-terminal domain-containing protein</fullName>
    </recommendedName>
</protein>
<keyword evidence="3" id="KW-1185">Reference proteome</keyword>
<sequence length="104" mass="11628">MIQASVLNEAPRVRMRTANEVAAMLALKARGWGVKQIARELGTCPKPVRRYVRTGSWAGYSRTQRRPSLADLAGWQEERLVRHGGNDDVVLQKLVAEHRLVVGP</sequence>
<evidence type="ECO:0000313" key="3">
    <source>
        <dbReference type="Proteomes" id="UP001526430"/>
    </source>
</evidence>
<name>A0ABT3NZT4_9PROT</name>
<gene>
    <name evidence="2" type="ORF">OF850_18835</name>
</gene>
<accession>A0ABT3NZT4</accession>
<organism evidence="2 3">
    <name type="scientific">Sabulicella glaciei</name>
    <dbReference type="NCBI Taxonomy" id="2984948"/>
    <lineage>
        <taxon>Bacteria</taxon>
        <taxon>Pseudomonadati</taxon>
        <taxon>Pseudomonadota</taxon>
        <taxon>Alphaproteobacteria</taxon>
        <taxon>Acetobacterales</taxon>
        <taxon>Acetobacteraceae</taxon>
        <taxon>Sabulicella</taxon>
    </lineage>
</organism>
<dbReference type="RefSeq" id="WP_301591886.1">
    <property type="nucleotide sequence ID" value="NZ_JAPFQI010000020.1"/>
</dbReference>
<proteinExistence type="predicted"/>
<dbReference type="InterPro" id="IPR010332">
    <property type="entry name" value="ATPase_terminase-su_N"/>
</dbReference>
<comment type="caution">
    <text evidence="2">The sequence shown here is derived from an EMBL/GenBank/DDBJ whole genome shotgun (WGS) entry which is preliminary data.</text>
</comment>